<dbReference type="InterPro" id="IPR004536">
    <property type="entry name" value="SPS/SelD"/>
</dbReference>
<name>G5BUE7_HETGA</name>
<evidence type="ECO:0000256" key="4">
    <source>
        <dbReference type="ARBA" id="ARBA00022842"/>
    </source>
</evidence>
<keyword evidence="3" id="KW-0067">ATP-binding</keyword>
<reference evidence="5 6" key="1">
    <citation type="journal article" date="2011" name="Nature">
        <title>Genome sequencing reveals insights into physiology and longevity of the naked mole rat.</title>
        <authorList>
            <person name="Kim E.B."/>
            <person name="Fang X."/>
            <person name="Fushan A.A."/>
            <person name="Huang Z."/>
            <person name="Lobanov A.V."/>
            <person name="Han L."/>
            <person name="Marino S.M."/>
            <person name="Sun X."/>
            <person name="Turanov A.A."/>
            <person name="Yang P."/>
            <person name="Yim S.H."/>
            <person name="Zhao X."/>
            <person name="Kasaikina M.V."/>
            <person name="Stoletzki N."/>
            <person name="Peng C."/>
            <person name="Polak P."/>
            <person name="Xiong Z."/>
            <person name="Kiezun A."/>
            <person name="Zhu Y."/>
            <person name="Chen Y."/>
            <person name="Kryukov G.V."/>
            <person name="Zhang Q."/>
            <person name="Peshkin L."/>
            <person name="Yang L."/>
            <person name="Bronson R.T."/>
            <person name="Buffenstein R."/>
            <person name="Wang B."/>
            <person name="Han C."/>
            <person name="Li Q."/>
            <person name="Chen L."/>
            <person name="Zhao W."/>
            <person name="Sunyaev S.R."/>
            <person name="Park T.J."/>
            <person name="Zhang G."/>
            <person name="Wang J."/>
            <person name="Gladyshev V.N."/>
        </authorList>
    </citation>
    <scope>NUCLEOTIDE SEQUENCE [LARGE SCALE GENOMIC DNA]</scope>
</reference>
<dbReference type="GO" id="GO:0016260">
    <property type="term" value="P:selenocysteine biosynthetic process"/>
    <property type="evidence" value="ECO:0007669"/>
    <property type="project" value="TreeGrafter"/>
</dbReference>
<evidence type="ECO:0000256" key="3">
    <source>
        <dbReference type="ARBA" id="ARBA00022840"/>
    </source>
</evidence>
<gene>
    <name evidence="5" type="ORF">GW7_21367</name>
</gene>
<dbReference type="STRING" id="10181.G5BUE7"/>
<dbReference type="AlphaFoldDB" id="G5BUE7"/>
<dbReference type="Gene3D" id="3.90.650.10">
    <property type="entry name" value="PurM-like C-terminal domain"/>
    <property type="match status" value="1"/>
</dbReference>
<evidence type="ECO:0000313" key="6">
    <source>
        <dbReference type="Proteomes" id="UP000006813"/>
    </source>
</evidence>
<dbReference type="SUPFAM" id="SSF56042">
    <property type="entry name" value="PurM C-terminal domain-like"/>
    <property type="match status" value="1"/>
</dbReference>
<evidence type="ECO:0000313" key="5">
    <source>
        <dbReference type="EMBL" id="EHB12908.1"/>
    </source>
</evidence>
<dbReference type="GO" id="GO:0005737">
    <property type="term" value="C:cytoplasm"/>
    <property type="evidence" value="ECO:0007669"/>
    <property type="project" value="TreeGrafter"/>
</dbReference>
<keyword evidence="5" id="KW-0808">Transferase</keyword>
<dbReference type="EMBL" id="JH171914">
    <property type="protein sequence ID" value="EHB12908.1"/>
    <property type="molecule type" value="Genomic_DNA"/>
</dbReference>
<keyword evidence="2" id="KW-0547">Nucleotide-binding</keyword>
<organism evidence="5 6">
    <name type="scientific">Heterocephalus glaber</name>
    <name type="common">Naked mole rat</name>
    <dbReference type="NCBI Taxonomy" id="10181"/>
    <lineage>
        <taxon>Eukaryota</taxon>
        <taxon>Metazoa</taxon>
        <taxon>Chordata</taxon>
        <taxon>Craniata</taxon>
        <taxon>Vertebrata</taxon>
        <taxon>Euteleostomi</taxon>
        <taxon>Mammalia</taxon>
        <taxon>Eutheria</taxon>
        <taxon>Euarchontoglires</taxon>
        <taxon>Glires</taxon>
        <taxon>Rodentia</taxon>
        <taxon>Hystricomorpha</taxon>
        <taxon>Bathyergidae</taxon>
        <taxon>Heterocephalus</taxon>
    </lineage>
</organism>
<evidence type="ECO:0000256" key="2">
    <source>
        <dbReference type="ARBA" id="ARBA00022741"/>
    </source>
</evidence>
<keyword evidence="4" id="KW-0460">Magnesium</keyword>
<protein>
    <submittedName>
        <fullName evidence="5">Selenide, water dikinase 1</fullName>
    </submittedName>
</protein>
<sequence>MHLSCQDNAVLGFGLVLTKPLGTKADVSVYLSLDIPETWNKIELVVTQEDVELAYQEAMMNVAQLNRTAAGFMHVFSAPAMTNIVGFRILG</sequence>
<dbReference type="GO" id="GO:0005524">
    <property type="term" value="F:ATP binding"/>
    <property type="evidence" value="ECO:0007669"/>
    <property type="project" value="UniProtKB-KW"/>
</dbReference>
<dbReference type="GO" id="GO:0004756">
    <property type="term" value="F:selenide, water dikinase activity"/>
    <property type="evidence" value="ECO:0007669"/>
    <property type="project" value="TreeGrafter"/>
</dbReference>
<proteinExistence type="predicted"/>
<keyword evidence="5" id="KW-0418">Kinase</keyword>
<dbReference type="InParanoid" id="G5BUE7"/>
<dbReference type="PANTHER" id="PTHR10256:SF2">
    <property type="entry name" value="SELENIDE, WATER DIKINASE 1"/>
    <property type="match status" value="1"/>
</dbReference>
<dbReference type="GO" id="GO:0046872">
    <property type="term" value="F:metal ion binding"/>
    <property type="evidence" value="ECO:0007669"/>
    <property type="project" value="UniProtKB-KW"/>
</dbReference>
<accession>G5BUE7</accession>
<dbReference type="Proteomes" id="UP000006813">
    <property type="component" value="Unassembled WGS sequence"/>
</dbReference>
<evidence type="ECO:0000256" key="1">
    <source>
        <dbReference type="ARBA" id="ARBA00022723"/>
    </source>
</evidence>
<keyword evidence="1" id="KW-0479">Metal-binding</keyword>
<dbReference type="PANTHER" id="PTHR10256">
    <property type="entry name" value="SELENIDE, WATER DIKINASE"/>
    <property type="match status" value="1"/>
</dbReference>
<dbReference type="InterPro" id="IPR036676">
    <property type="entry name" value="PurM-like_C_sf"/>
</dbReference>